<dbReference type="GO" id="GO:0016618">
    <property type="term" value="F:hydroxypyruvate reductase [NAD(P)H] activity"/>
    <property type="evidence" value="ECO:0007669"/>
    <property type="project" value="TreeGrafter"/>
</dbReference>
<gene>
    <name evidence="7" type="ORF">FD21_GL000461</name>
</gene>
<evidence type="ECO:0000313" key="7">
    <source>
        <dbReference type="EMBL" id="KRM88998.1"/>
    </source>
</evidence>
<comment type="caution">
    <text evidence="7">The sequence shown here is derived from an EMBL/GenBank/DDBJ whole genome shotgun (WGS) entry which is preliminary data.</text>
</comment>
<evidence type="ECO:0000256" key="2">
    <source>
        <dbReference type="ARBA" id="ARBA00023002"/>
    </source>
</evidence>
<keyword evidence="3" id="KW-0520">NAD</keyword>
<dbReference type="AlphaFoldDB" id="A0A0R2CLF7"/>
<dbReference type="InterPro" id="IPR050223">
    <property type="entry name" value="D-isomer_2-hydroxyacid_DH"/>
</dbReference>
<feature type="domain" description="D-isomer specific 2-hydroxyacid dehydrogenase NAD-binding" evidence="6">
    <location>
        <begin position="134"/>
        <end position="281"/>
    </location>
</feature>
<evidence type="ECO:0000259" key="5">
    <source>
        <dbReference type="Pfam" id="PF00389"/>
    </source>
</evidence>
<dbReference type="GO" id="GO:0051287">
    <property type="term" value="F:NAD binding"/>
    <property type="evidence" value="ECO:0007669"/>
    <property type="project" value="InterPro"/>
</dbReference>
<dbReference type="STRING" id="1133569.FD21_GL000461"/>
<dbReference type="Pfam" id="PF02826">
    <property type="entry name" value="2-Hacid_dh_C"/>
    <property type="match status" value="1"/>
</dbReference>
<dbReference type="InterPro" id="IPR006140">
    <property type="entry name" value="D-isomer_DH_NAD-bd"/>
</dbReference>
<dbReference type="Pfam" id="PF00389">
    <property type="entry name" value="2-Hacid_dh"/>
    <property type="match status" value="1"/>
</dbReference>
<evidence type="ECO:0000259" key="6">
    <source>
        <dbReference type="Pfam" id="PF02826"/>
    </source>
</evidence>
<feature type="domain" description="D-isomer specific 2-hydroxyacid dehydrogenase catalytic" evidence="5">
    <location>
        <begin position="37"/>
        <end position="313"/>
    </location>
</feature>
<evidence type="ECO:0000256" key="1">
    <source>
        <dbReference type="ARBA" id="ARBA00005854"/>
    </source>
</evidence>
<dbReference type="GO" id="GO:0030267">
    <property type="term" value="F:glyoxylate reductase (NADPH) activity"/>
    <property type="evidence" value="ECO:0007669"/>
    <property type="project" value="TreeGrafter"/>
</dbReference>
<reference evidence="7 8" key="1">
    <citation type="journal article" date="2015" name="Genome Announc.">
        <title>Expanding the biotechnology potential of lactobacilli through comparative genomics of 213 strains and associated genera.</title>
        <authorList>
            <person name="Sun Z."/>
            <person name="Harris H.M."/>
            <person name="McCann A."/>
            <person name="Guo C."/>
            <person name="Argimon S."/>
            <person name="Zhang W."/>
            <person name="Yang X."/>
            <person name="Jeffery I.B."/>
            <person name="Cooney J.C."/>
            <person name="Kagawa T.F."/>
            <person name="Liu W."/>
            <person name="Song Y."/>
            <person name="Salvetti E."/>
            <person name="Wrobel A."/>
            <person name="Rasinkangas P."/>
            <person name="Parkhill J."/>
            <person name="Rea M.C."/>
            <person name="O'Sullivan O."/>
            <person name="Ritari J."/>
            <person name="Douillard F.P."/>
            <person name="Paul Ross R."/>
            <person name="Yang R."/>
            <person name="Briner A.E."/>
            <person name="Felis G.E."/>
            <person name="de Vos W.M."/>
            <person name="Barrangou R."/>
            <person name="Klaenhammer T.R."/>
            <person name="Caufield P.W."/>
            <person name="Cui Y."/>
            <person name="Zhang H."/>
            <person name="O'Toole P.W."/>
        </authorList>
    </citation>
    <scope>NUCLEOTIDE SEQUENCE [LARGE SCALE GENOMIC DNA]</scope>
    <source>
        <strain evidence="7 8">DSM 20605</strain>
    </source>
</reference>
<accession>A0A0R2CLF7</accession>
<proteinExistence type="inferred from homology"/>
<comment type="similarity">
    <text evidence="1 4">Belongs to the D-isomer specific 2-hydroxyacid dehydrogenase family.</text>
</comment>
<dbReference type="SUPFAM" id="SSF52283">
    <property type="entry name" value="Formate/glycerate dehydrogenase catalytic domain-like"/>
    <property type="match status" value="1"/>
</dbReference>
<dbReference type="GO" id="GO:0005829">
    <property type="term" value="C:cytosol"/>
    <property type="evidence" value="ECO:0007669"/>
    <property type="project" value="TreeGrafter"/>
</dbReference>
<dbReference type="PANTHER" id="PTHR10996">
    <property type="entry name" value="2-HYDROXYACID DEHYDROGENASE-RELATED"/>
    <property type="match status" value="1"/>
</dbReference>
<dbReference type="PATRIC" id="fig|1133569.4.peg.486"/>
<dbReference type="InterPro" id="IPR036291">
    <property type="entry name" value="NAD(P)-bd_dom_sf"/>
</dbReference>
<dbReference type="EMBL" id="AYYX01000015">
    <property type="protein sequence ID" value="KRM88998.1"/>
    <property type="molecule type" value="Genomic_DNA"/>
</dbReference>
<dbReference type="SUPFAM" id="SSF51735">
    <property type="entry name" value="NAD(P)-binding Rossmann-fold domains"/>
    <property type="match status" value="1"/>
</dbReference>
<evidence type="ECO:0000256" key="4">
    <source>
        <dbReference type="RuleBase" id="RU003719"/>
    </source>
</evidence>
<name>A0A0R2CLF7_9LACO</name>
<keyword evidence="2 4" id="KW-0560">Oxidoreductase</keyword>
<sequence>MIYNRHFHRYFKGVSTMYKVKTIDQFPLTALATDFFELTNQEAADAILVRSSKVPNNLIRPELLAIARAGSGVNTINLAACTKNGTVVFNTPGANANAVKELIIQCLFRCVRPLNSAIKMTANLQAKFQEDLQVLAESQRKNYLGHELYGKTIGILGLGMIGQRLAETCYQLGMQVIGYNRSFKSLPHILQLPKIEEILALADFVVILLPLTDQTRHFLTNRHFKLMKKTAFLLNFGRNQIVDNQALLTALANNEFAGYITDFPKTELQNQPKITLLPHLGGNTAEALTSSTNLALQSLLNFLASGTIQQAVNFPAVDLPFDSPQRITLYFANHQTLWNAITQTLSSYGLPINEMAGNTTKEGYSYSLINTDLSACNLQQILQLPTDLAKIPGMIRVRLLDSPANIIQTSN</sequence>
<protein>
    <submittedName>
        <fullName evidence="7">Phosphoglycerate dehydrogenase</fullName>
    </submittedName>
</protein>
<dbReference type="PANTHER" id="PTHR10996:SF178">
    <property type="entry name" value="2-HYDROXYACID DEHYDROGENASE YGL185C-RELATED"/>
    <property type="match status" value="1"/>
</dbReference>
<keyword evidence="8" id="KW-1185">Reference proteome</keyword>
<organism evidence="7 8">
    <name type="scientific">Liquorilactobacillus vini DSM 20605</name>
    <dbReference type="NCBI Taxonomy" id="1133569"/>
    <lineage>
        <taxon>Bacteria</taxon>
        <taxon>Bacillati</taxon>
        <taxon>Bacillota</taxon>
        <taxon>Bacilli</taxon>
        <taxon>Lactobacillales</taxon>
        <taxon>Lactobacillaceae</taxon>
        <taxon>Liquorilactobacillus</taxon>
    </lineage>
</organism>
<dbReference type="Proteomes" id="UP000051576">
    <property type="component" value="Unassembled WGS sequence"/>
</dbReference>
<dbReference type="InterPro" id="IPR006139">
    <property type="entry name" value="D-isomer_2_OHA_DH_cat_dom"/>
</dbReference>
<dbReference type="Gene3D" id="3.40.50.720">
    <property type="entry name" value="NAD(P)-binding Rossmann-like Domain"/>
    <property type="match status" value="2"/>
</dbReference>
<evidence type="ECO:0000256" key="3">
    <source>
        <dbReference type="ARBA" id="ARBA00023027"/>
    </source>
</evidence>
<evidence type="ECO:0000313" key="8">
    <source>
        <dbReference type="Proteomes" id="UP000051576"/>
    </source>
</evidence>
<dbReference type="eggNOG" id="COG0111">
    <property type="taxonomic scope" value="Bacteria"/>
</dbReference>